<dbReference type="InterPro" id="IPR041796">
    <property type="entry name" value="Mre11_N"/>
</dbReference>
<dbReference type="KEGG" id="cai:Caci_5506"/>
<dbReference type="InParanoid" id="C7QAP2"/>
<evidence type="ECO:0000259" key="2">
    <source>
        <dbReference type="Pfam" id="PF00149"/>
    </source>
</evidence>
<dbReference type="Proteomes" id="UP000000851">
    <property type="component" value="Chromosome"/>
</dbReference>
<dbReference type="EMBL" id="CP001700">
    <property type="protein sequence ID" value="ACU74365.1"/>
    <property type="molecule type" value="Genomic_DNA"/>
</dbReference>
<dbReference type="SUPFAM" id="SSF56300">
    <property type="entry name" value="Metallo-dependent phosphatases"/>
    <property type="match status" value="1"/>
</dbReference>
<evidence type="ECO:0000313" key="4">
    <source>
        <dbReference type="Proteomes" id="UP000000851"/>
    </source>
</evidence>
<dbReference type="InterPro" id="IPR004843">
    <property type="entry name" value="Calcineurin-like_PHP"/>
</dbReference>
<keyword evidence="1" id="KW-0378">Hydrolase</keyword>
<evidence type="ECO:0000256" key="1">
    <source>
        <dbReference type="ARBA" id="ARBA00022801"/>
    </source>
</evidence>
<protein>
    <submittedName>
        <fullName evidence="3">Metallophosphoesterase</fullName>
    </submittedName>
</protein>
<dbReference type="PANTHER" id="PTHR30337">
    <property type="entry name" value="COMPONENT OF ATP-DEPENDENT DSDNA EXONUCLEASE"/>
    <property type="match status" value="1"/>
</dbReference>
<sequence length="425" mass="46583">MLNRLGVPPLKLLHAADLHIDSPLHGLEKYPDAPVDMIRAASRRATENLVALALDEQVDAVLLAGDVYDGDWRGYDTGLFFQRQLGILGDAGIQVYLVSGNHDAQSQITKNLRLPNNVHKFDTHQSQSIEDPDVGLVVHGQGYARRDVMENLAADYPRAMPGMFNVGLLHTALTGRAGHTKYAPCSVEELVSRGYGYWALGHVHTREVVFEEPHIVFPGNIQGRSIRETGPKGCTLVTVTDKGSVAVEHRDLDVVRWAHLRVDATSADDLDDVCELVRTQLATERDRSDGRLVAARVTVTGRSAAHAELWRERERLTVEVRSIAVDLGEVWVEKVGPGTSPLDAGAGDGVNDVTDMIAGLLRTAKELGTDEDAVRRFVERDPLWSKLSGDVRGEDRLNSSSAEWCAQLLSEASDLLVSMLQEGSR</sequence>
<name>C7QAP2_CATAD</name>
<dbReference type="Gene3D" id="3.60.21.10">
    <property type="match status" value="1"/>
</dbReference>
<dbReference type="AlphaFoldDB" id="C7QAP2"/>
<proteinExistence type="predicted"/>
<dbReference type="InterPro" id="IPR050535">
    <property type="entry name" value="DNA_Repair-Maintenance_Comp"/>
</dbReference>
<accession>C7QAP2</accession>
<gene>
    <name evidence="3" type="ordered locus">Caci_5506</name>
</gene>
<dbReference type="PANTHER" id="PTHR30337:SF7">
    <property type="entry name" value="PHOSPHOESTERASE"/>
    <property type="match status" value="1"/>
</dbReference>
<evidence type="ECO:0000313" key="3">
    <source>
        <dbReference type="EMBL" id="ACU74365.1"/>
    </source>
</evidence>
<keyword evidence="4" id="KW-1185">Reference proteome</keyword>
<dbReference type="eggNOG" id="COG0420">
    <property type="taxonomic scope" value="Bacteria"/>
</dbReference>
<dbReference type="GO" id="GO:0016787">
    <property type="term" value="F:hydrolase activity"/>
    <property type="evidence" value="ECO:0007669"/>
    <property type="project" value="UniProtKB-KW"/>
</dbReference>
<feature type="domain" description="Calcineurin-like phosphoesterase" evidence="2">
    <location>
        <begin position="11"/>
        <end position="205"/>
    </location>
</feature>
<dbReference type="CDD" id="cd00840">
    <property type="entry name" value="MPP_Mre11_N"/>
    <property type="match status" value="1"/>
</dbReference>
<dbReference type="STRING" id="479433.Caci_5506"/>
<dbReference type="InterPro" id="IPR029052">
    <property type="entry name" value="Metallo-depent_PP-like"/>
</dbReference>
<dbReference type="HOGENOM" id="CLU_026621_4_0_11"/>
<organism evidence="3 4">
    <name type="scientific">Catenulispora acidiphila (strain DSM 44928 / JCM 14897 / NBRC 102108 / NRRL B-24433 / ID139908)</name>
    <dbReference type="NCBI Taxonomy" id="479433"/>
    <lineage>
        <taxon>Bacteria</taxon>
        <taxon>Bacillati</taxon>
        <taxon>Actinomycetota</taxon>
        <taxon>Actinomycetes</taxon>
        <taxon>Catenulisporales</taxon>
        <taxon>Catenulisporaceae</taxon>
        <taxon>Catenulispora</taxon>
    </lineage>
</organism>
<dbReference type="Pfam" id="PF00149">
    <property type="entry name" value="Metallophos"/>
    <property type="match status" value="1"/>
</dbReference>
<reference evidence="3 4" key="1">
    <citation type="journal article" date="2009" name="Stand. Genomic Sci.">
        <title>Complete genome sequence of Catenulispora acidiphila type strain (ID 139908).</title>
        <authorList>
            <person name="Copeland A."/>
            <person name="Lapidus A."/>
            <person name="Glavina Del Rio T."/>
            <person name="Nolan M."/>
            <person name="Lucas S."/>
            <person name="Chen F."/>
            <person name="Tice H."/>
            <person name="Cheng J.F."/>
            <person name="Bruce D."/>
            <person name="Goodwin L."/>
            <person name="Pitluck S."/>
            <person name="Mikhailova N."/>
            <person name="Pati A."/>
            <person name="Ivanova N."/>
            <person name="Mavromatis K."/>
            <person name="Chen A."/>
            <person name="Palaniappan K."/>
            <person name="Chain P."/>
            <person name="Land M."/>
            <person name="Hauser L."/>
            <person name="Chang Y.J."/>
            <person name="Jeffries C.D."/>
            <person name="Chertkov O."/>
            <person name="Brettin T."/>
            <person name="Detter J.C."/>
            <person name="Han C."/>
            <person name="Ali Z."/>
            <person name="Tindall B.J."/>
            <person name="Goker M."/>
            <person name="Bristow J."/>
            <person name="Eisen J.A."/>
            <person name="Markowitz V."/>
            <person name="Hugenholtz P."/>
            <person name="Kyrpides N.C."/>
            <person name="Klenk H.P."/>
        </authorList>
    </citation>
    <scope>NUCLEOTIDE SEQUENCE [LARGE SCALE GENOMIC DNA]</scope>
    <source>
        <strain evidence="4">DSM 44928 / JCM 14897 / NBRC 102108 / NRRL B-24433 / ID139908</strain>
    </source>
</reference>